<keyword evidence="3" id="KW-1185">Reference proteome</keyword>
<dbReference type="AlphaFoldDB" id="A0A1L9B603"/>
<comment type="caution">
    <text evidence="2">The sequence shown here is derived from an EMBL/GenBank/DDBJ whole genome shotgun (WGS) entry which is preliminary data.</text>
</comment>
<evidence type="ECO:0000313" key="3">
    <source>
        <dbReference type="Proteomes" id="UP000182229"/>
    </source>
</evidence>
<organism evidence="2 3">
    <name type="scientific">Cystobacter ferrugineus</name>
    <dbReference type="NCBI Taxonomy" id="83449"/>
    <lineage>
        <taxon>Bacteria</taxon>
        <taxon>Pseudomonadati</taxon>
        <taxon>Myxococcota</taxon>
        <taxon>Myxococcia</taxon>
        <taxon>Myxococcales</taxon>
        <taxon>Cystobacterineae</taxon>
        <taxon>Archangiaceae</taxon>
        <taxon>Cystobacter</taxon>
    </lineage>
</organism>
<proteinExistence type="predicted"/>
<sequence length="436" mass="47518">MYSSLDSIDIVTQNEETGRKGFLQTDHRSAAEIQQERELSTLFALTRMLNARQAIESEGGPVDVLYVCSEPPPDFLRSVVTSAGGRVQINDEPVSVYEGPIGTPEDLAEDAFRRLAYRVAHEREASLDEGLLSALQEEYAQQPGAEEDEPGYWTRVVELAAVTGELLRARHGGRWAAAQDMATMPFAFRLGGEGASPAIVNVVGKAERFLTNGERDSLVLLLRMAEDQSLLAASEPRPVLFTLKPSDWSVRDRVLCRPLFDAQTRADVPLLAYGEDLPNSFSLFKRGGSRDGELDALHAQALENLKAVSVEIDEHGEGPQRVLAVSGHFFAAEKVLDVPFMRAMHERLGSQVLLAAVPRKGLLLLTSALVEPPFTAEFLGLCEEQYANQDSAPISPTPLVIQDGEIRGFVQMGDEAPTPSPSEEPSRTGPTGGLKN</sequence>
<feature type="region of interest" description="Disordered" evidence="1">
    <location>
        <begin position="411"/>
        <end position="436"/>
    </location>
</feature>
<protein>
    <submittedName>
        <fullName evidence="2">Uncharacterized protein</fullName>
    </submittedName>
</protein>
<gene>
    <name evidence="2" type="ORF">BON30_26000</name>
</gene>
<evidence type="ECO:0000313" key="2">
    <source>
        <dbReference type="EMBL" id="OJH37650.1"/>
    </source>
</evidence>
<dbReference type="OrthoDB" id="5500808at2"/>
<feature type="compositionally biased region" description="Low complexity" evidence="1">
    <location>
        <begin position="415"/>
        <end position="429"/>
    </location>
</feature>
<reference evidence="2 3" key="2">
    <citation type="submission" date="2016-12" db="EMBL/GenBank/DDBJ databases">
        <title>Draft Genome Sequence of Cystobacter ferrugineus Strain Cbfe23.</title>
        <authorList>
            <person name="Akbar S."/>
            <person name="Dowd S.E."/>
            <person name="Stevens D.C."/>
        </authorList>
    </citation>
    <scope>NUCLEOTIDE SEQUENCE [LARGE SCALE GENOMIC DNA]</scope>
    <source>
        <strain evidence="2 3">Cbfe23</strain>
    </source>
</reference>
<accession>A0A1L9B603</accession>
<reference evidence="3" key="1">
    <citation type="submission" date="2016-11" db="EMBL/GenBank/DDBJ databases">
        <authorList>
            <person name="Shukria A."/>
            <person name="Stevens D.C."/>
        </authorList>
    </citation>
    <scope>NUCLEOTIDE SEQUENCE [LARGE SCALE GENOMIC DNA]</scope>
    <source>
        <strain evidence="3">Cbfe23</strain>
    </source>
</reference>
<name>A0A1L9B603_9BACT</name>
<dbReference type="Proteomes" id="UP000182229">
    <property type="component" value="Unassembled WGS sequence"/>
</dbReference>
<dbReference type="RefSeq" id="WP_071901118.1">
    <property type="nucleotide sequence ID" value="NZ_MPIN01000007.1"/>
</dbReference>
<evidence type="ECO:0000256" key="1">
    <source>
        <dbReference type="SAM" id="MobiDB-lite"/>
    </source>
</evidence>
<dbReference type="EMBL" id="MPIN01000007">
    <property type="protein sequence ID" value="OJH37650.1"/>
    <property type="molecule type" value="Genomic_DNA"/>
</dbReference>